<dbReference type="InterPro" id="IPR029058">
    <property type="entry name" value="AB_hydrolase_fold"/>
</dbReference>
<dbReference type="AlphaFoldDB" id="A0A4S4MVV3"/>
<dbReference type="Gene3D" id="3.40.50.1820">
    <property type="entry name" value="alpha/beta hydrolase"/>
    <property type="match status" value="1"/>
</dbReference>
<dbReference type="Proteomes" id="UP000308730">
    <property type="component" value="Unassembled WGS sequence"/>
</dbReference>
<name>A0A4S4MVV3_9APHY</name>
<evidence type="ECO:0000313" key="2">
    <source>
        <dbReference type="Proteomes" id="UP000308730"/>
    </source>
</evidence>
<dbReference type="PANTHER" id="PTHR47381:SF3">
    <property type="entry name" value="ALPHA_BETA-HYDROLASES SUPERFAMILY PROTEIN"/>
    <property type="match status" value="1"/>
</dbReference>
<dbReference type="OrthoDB" id="2152248at2759"/>
<gene>
    <name evidence="1" type="ORF">EUX98_g6690</name>
</gene>
<dbReference type="PANTHER" id="PTHR47381">
    <property type="entry name" value="ALPHA/BETA-HYDROLASES SUPERFAMILY PROTEIN"/>
    <property type="match status" value="1"/>
</dbReference>
<dbReference type="EMBL" id="SGPM01000247">
    <property type="protein sequence ID" value="THH27500.1"/>
    <property type="molecule type" value="Genomic_DNA"/>
</dbReference>
<accession>A0A4S4MVV3</accession>
<dbReference type="SUPFAM" id="SSF53474">
    <property type="entry name" value="alpha/beta-Hydrolases"/>
    <property type="match status" value="1"/>
</dbReference>
<protein>
    <recommendedName>
        <fullName evidence="3">AB hydrolase-1 domain-containing protein</fullName>
    </recommendedName>
</protein>
<proteinExistence type="predicted"/>
<organism evidence="1 2">
    <name type="scientific">Antrodiella citrinella</name>
    <dbReference type="NCBI Taxonomy" id="2447956"/>
    <lineage>
        <taxon>Eukaryota</taxon>
        <taxon>Fungi</taxon>
        <taxon>Dikarya</taxon>
        <taxon>Basidiomycota</taxon>
        <taxon>Agaricomycotina</taxon>
        <taxon>Agaricomycetes</taxon>
        <taxon>Polyporales</taxon>
        <taxon>Steccherinaceae</taxon>
        <taxon>Antrodiella</taxon>
    </lineage>
</organism>
<evidence type="ECO:0008006" key="3">
    <source>
        <dbReference type="Google" id="ProtNLM"/>
    </source>
</evidence>
<keyword evidence="2" id="KW-1185">Reference proteome</keyword>
<sequence length="286" mass="31680">MASRELKQLVVAGLTLDIYHDAANTSSEVVVLFLLHGRNGSMKKVKWIAESLLDQIAEKRERASNGIPSLVIVAFDQRNHGSRVVDSLANSSWKKNNERHAIDMYSIFVGTSRDVSFLIDFLPSYLYPSKEKTVSQWLIAGISLGGHSTWISLRTEPRIRLGIPVIGGANYLGLMRPRAASSRVAFKPPYIPDALVDIVKATDPIYTRYQDDSASTNPFFGKKILALSGADDKLVPFAPMEAFFNELNVGPEGKKKVIIALGVGHECTPDMVREMADFIWEESLTL</sequence>
<reference evidence="1 2" key="1">
    <citation type="submission" date="2019-02" db="EMBL/GenBank/DDBJ databases">
        <title>Genome sequencing of the rare red list fungi Antrodiella citrinella (Flaviporus citrinellus).</title>
        <authorList>
            <person name="Buettner E."/>
            <person name="Kellner H."/>
        </authorList>
    </citation>
    <scope>NUCLEOTIDE SEQUENCE [LARGE SCALE GENOMIC DNA]</scope>
    <source>
        <strain evidence="1 2">DSM 108506</strain>
    </source>
</reference>
<evidence type="ECO:0000313" key="1">
    <source>
        <dbReference type="EMBL" id="THH27500.1"/>
    </source>
</evidence>
<comment type="caution">
    <text evidence="1">The sequence shown here is derived from an EMBL/GenBank/DDBJ whole genome shotgun (WGS) entry which is preliminary data.</text>
</comment>